<accession>A0AAW2RET1</accession>
<sequence>MEDFCACLMDLGLIPVPTRGAVYTWNNCSDGQRSLWKKLDHMFVNDRWYVTWPSSICLNITPRMSDHSPLVLCGYSSQRTRGLFRFDNYLATLSGFLDSVKGVWQHAIHGTPIYSITQKLKALKPAFQEQRRVKRASQKIFRINSTSGYTIVDKAGVATEFVKFFKDLLGGQRRADAINIMYLRPWASYIVTQEEGDATIRPVDRAEIKETLFDIHEDKGPDPDGFTSGFFEAAWPIVGDDITTTVQDFFHTGKLLKLVNATVLNLIPKGDPMSPFLFVLSMEVLQLLLAQLVEQSKHFQFHWQCKKVNLISLCFADDILLFSRADERSITLFRDGLSSFADWSGLRTNITKNQFILSKSELDARSRLLSILDFQEGCLPVRYLGLPMISSRLTATDCKPLLQKLDEMLKGWSTVQLSYAARIQLLQAVISAMNIYWYMTFILPKSIIRIIEGRDQLTLEELPYQAIWDVGNFLVWHAMAPSWPPYSSIFLGS</sequence>
<dbReference type="InterPro" id="IPR000477">
    <property type="entry name" value="RT_dom"/>
</dbReference>
<protein>
    <recommendedName>
        <fullName evidence="1">Reverse transcriptase domain-containing protein</fullName>
    </recommendedName>
</protein>
<dbReference type="InterPro" id="IPR036691">
    <property type="entry name" value="Endo/exonu/phosph_ase_sf"/>
</dbReference>
<dbReference type="EMBL" id="JACGWJ010000013">
    <property type="protein sequence ID" value="KAL0378338.1"/>
    <property type="molecule type" value="Genomic_DNA"/>
</dbReference>
<organism evidence="2">
    <name type="scientific">Sesamum radiatum</name>
    <name type="common">Black benniseed</name>
    <dbReference type="NCBI Taxonomy" id="300843"/>
    <lineage>
        <taxon>Eukaryota</taxon>
        <taxon>Viridiplantae</taxon>
        <taxon>Streptophyta</taxon>
        <taxon>Embryophyta</taxon>
        <taxon>Tracheophyta</taxon>
        <taxon>Spermatophyta</taxon>
        <taxon>Magnoliopsida</taxon>
        <taxon>eudicotyledons</taxon>
        <taxon>Gunneridae</taxon>
        <taxon>Pentapetalae</taxon>
        <taxon>asterids</taxon>
        <taxon>lamiids</taxon>
        <taxon>Lamiales</taxon>
        <taxon>Pedaliaceae</taxon>
        <taxon>Sesamum</taxon>
    </lineage>
</organism>
<evidence type="ECO:0000259" key="1">
    <source>
        <dbReference type="Pfam" id="PF00078"/>
    </source>
</evidence>
<reference evidence="2" key="1">
    <citation type="submission" date="2020-06" db="EMBL/GenBank/DDBJ databases">
        <authorList>
            <person name="Li T."/>
            <person name="Hu X."/>
            <person name="Zhang T."/>
            <person name="Song X."/>
            <person name="Zhang H."/>
            <person name="Dai N."/>
            <person name="Sheng W."/>
            <person name="Hou X."/>
            <person name="Wei L."/>
        </authorList>
    </citation>
    <scope>NUCLEOTIDE SEQUENCE</scope>
    <source>
        <strain evidence="2">G02</strain>
        <tissue evidence="2">Leaf</tissue>
    </source>
</reference>
<dbReference type="PANTHER" id="PTHR33116">
    <property type="entry name" value="REVERSE TRANSCRIPTASE ZINC-BINDING DOMAIN-CONTAINING PROTEIN-RELATED-RELATED"/>
    <property type="match status" value="1"/>
</dbReference>
<reference evidence="2" key="2">
    <citation type="journal article" date="2024" name="Plant">
        <title>Genomic evolution and insights into agronomic trait innovations of Sesamum species.</title>
        <authorList>
            <person name="Miao H."/>
            <person name="Wang L."/>
            <person name="Qu L."/>
            <person name="Liu H."/>
            <person name="Sun Y."/>
            <person name="Le M."/>
            <person name="Wang Q."/>
            <person name="Wei S."/>
            <person name="Zheng Y."/>
            <person name="Lin W."/>
            <person name="Duan Y."/>
            <person name="Cao H."/>
            <person name="Xiong S."/>
            <person name="Wang X."/>
            <person name="Wei L."/>
            <person name="Li C."/>
            <person name="Ma Q."/>
            <person name="Ju M."/>
            <person name="Zhao R."/>
            <person name="Li G."/>
            <person name="Mu C."/>
            <person name="Tian Q."/>
            <person name="Mei H."/>
            <person name="Zhang T."/>
            <person name="Gao T."/>
            <person name="Zhang H."/>
        </authorList>
    </citation>
    <scope>NUCLEOTIDE SEQUENCE</scope>
    <source>
        <strain evidence="2">G02</strain>
    </source>
</reference>
<proteinExistence type="predicted"/>
<dbReference type="Pfam" id="PF00078">
    <property type="entry name" value="RVT_1"/>
    <property type="match status" value="1"/>
</dbReference>
<dbReference type="Gene3D" id="3.60.10.10">
    <property type="entry name" value="Endonuclease/exonuclease/phosphatase"/>
    <property type="match status" value="1"/>
</dbReference>
<comment type="caution">
    <text evidence="2">The sequence shown here is derived from an EMBL/GenBank/DDBJ whole genome shotgun (WGS) entry which is preliminary data.</text>
</comment>
<evidence type="ECO:0000313" key="2">
    <source>
        <dbReference type="EMBL" id="KAL0378338.1"/>
    </source>
</evidence>
<dbReference type="SUPFAM" id="SSF56219">
    <property type="entry name" value="DNase I-like"/>
    <property type="match status" value="1"/>
</dbReference>
<feature type="domain" description="Reverse transcriptase" evidence="1">
    <location>
        <begin position="265"/>
        <end position="387"/>
    </location>
</feature>
<dbReference type="AlphaFoldDB" id="A0AAW2RET1"/>
<dbReference type="PANTHER" id="PTHR33116:SF76">
    <property type="entry name" value="DUF4283 DOMAIN-CONTAINING PROTEIN"/>
    <property type="match status" value="1"/>
</dbReference>
<gene>
    <name evidence="2" type="ORF">Sradi_3139300</name>
</gene>
<name>A0AAW2RET1_SESRA</name>